<keyword evidence="6" id="KW-1185">Reference proteome</keyword>
<name>A0A162LKN9_CORDF</name>
<keyword evidence="2" id="KW-0479">Metal-binding</keyword>
<evidence type="ECO:0000256" key="1">
    <source>
        <dbReference type="ARBA" id="ARBA00005495"/>
    </source>
</evidence>
<dbReference type="GO" id="GO:0016846">
    <property type="term" value="F:carbon-sulfur lyase activity"/>
    <property type="evidence" value="ECO:0007669"/>
    <property type="project" value="InterPro"/>
</dbReference>
<dbReference type="PANTHER" id="PTHR28620:SF1">
    <property type="entry name" value="CENP-V_GFA DOMAIN-CONTAINING PROTEIN"/>
    <property type="match status" value="1"/>
</dbReference>
<dbReference type="GO" id="GO:0046872">
    <property type="term" value="F:metal ion binding"/>
    <property type="evidence" value="ECO:0007669"/>
    <property type="project" value="UniProtKB-KW"/>
</dbReference>
<dbReference type="InterPro" id="IPR052355">
    <property type="entry name" value="CENP-V-like"/>
</dbReference>
<dbReference type="InterPro" id="IPR006913">
    <property type="entry name" value="CENP-V/GFA"/>
</dbReference>
<dbReference type="OrthoDB" id="3930719at2759"/>
<dbReference type="InterPro" id="IPR011057">
    <property type="entry name" value="Mss4-like_sf"/>
</dbReference>
<comment type="similarity">
    <text evidence="1">Belongs to the Gfa family.</text>
</comment>
<evidence type="ECO:0000256" key="3">
    <source>
        <dbReference type="ARBA" id="ARBA00022833"/>
    </source>
</evidence>
<evidence type="ECO:0000259" key="4">
    <source>
        <dbReference type="PROSITE" id="PS51891"/>
    </source>
</evidence>
<gene>
    <name evidence="5" type="ORF">LEL_09209</name>
</gene>
<sequence>MDADTKPRRRPFQGSCHCGAVKYAVYLTVPRQPHPGTLESPPVDRVYRCNCKICHKSGFMHIRPPVPADDFALLSPADDPFASLGDYQCHDRQLHFLFCRGCGVRCFIFMGDGHVVDAQPGEFGLVAGQEVWRPKGQQAGANAWRTGCYLSVNAHTIDAGQEGFDMREWVENESVMYYDFLTDEEPKPGQYGKPHPGGCY</sequence>
<dbReference type="PROSITE" id="PS51891">
    <property type="entry name" value="CENP_V_GFA"/>
    <property type="match status" value="1"/>
</dbReference>
<dbReference type="Gene3D" id="2.170.150.70">
    <property type="match status" value="1"/>
</dbReference>
<proteinExistence type="inferred from homology"/>
<keyword evidence="3" id="KW-0862">Zinc</keyword>
<evidence type="ECO:0000313" key="6">
    <source>
        <dbReference type="Proteomes" id="UP000076881"/>
    </source>
</evidence>
<organism evidence="5 6">
    <name type="scientific">Akanthomyces lecanii RCEF 1005</name>
    <dbReference type="NCBI Taxonomy" id="1081108"/>
    <lineage>
        <taxon>Eukaryota</taxon>
        <taxon>Fungi</taxon>
        <taxon>Dikarya</taxon>
        <taxon>Ascomycota</taxon>
        <taxon>Pezizomycotina</taxon>
        <taxon>Sordariomycetes</taxon>
        <taxon>Hypocreomycetidae</taxon>
        <taxon>Hypocreales</taxon>
        <taxon>Cordycipitaceae</taxon>
        <taxon>Akanthomyces</taxon>
        <taxon>Cordyceps confragosa</taxon>
    </lineage>
</organism>
<comment type="caution">
    <text evidence="5">The sequence shown here is derived from an EMBL/GenBank/DDBJ whole genome shotgun (WGS) entry which is preliminary data.</text>
</comment>
<accession>A0A162LKN9</accession>
<dbReference type="EMBL" id="AZHF01000008">
    <property type="protein sequence ID" value="OAA71974.1"/>
    <property type="molecule type" value="Genomic_DNA"/>
</dbReference>
<protein>
    <submittedName>
        <fullName evidence="5">Mss4-like protein</fullName>
    </submittedName>
</protein>
<dbReference type="PANTHER" id="PTHR28620">
    <property type="entry name" value="CENTROMERE PROTEIN V"/>
    <property type="match status" value="1"/>
</dbReference>
<dbReference type="SUPFAM" id="SSF51316">
    <property type="entry name" value="Mss4-like"/>
    <property type="match status" value="1"/>
</dbReference>
<reference evidence="5 6" key="1">
    <citation type="journal article" date="2016" name="Genome Biol. Evol.">
        <title>Divergent and convergent evolution of fungal pathogenicity.</title>
        <authorList>
            <person name="Shang Y."/>
            <person name="Xiao G."/>
            <person name="Zheng P."/>
            <person name="Cen K."/>
            <person name="Zhan S."/>
            <person name="Wang C."/>
        </authorList>
    </citation>
    <scope>NUCLEOTIDE SEQUENCE [LARGE SCALE GENOMIC DNA]</scope>
    <source>
        <strain evidence="5 6">RCEF 1005</strain>
    </source>
</reference>
<dbReference type="Proteomes" id="UP000076881">
    <property type="component" value="Unassembled WGS sequence"/>
</dbReference>
<evidence type="ECO:0000256" key="2">
    <source>
        <dbReference type="ARBA" id="ARBA00022723"/>
    </source>
</evidence>
<feature type="domain" description="CENP-V/GFA" evidence="4">
    <location>
        <begin position="12"/>
        <end position="145"/>
    </location>
</feature>
<dbReference type="AlphaFoldDB" id="A0A162LKN9"/>
<evidence type="ECO:0000313" key="5">
    <source>
        <dbReference type="EMBL" id="OAA71974.1"/>
    </source>
</evidence>